<dbReference type="EMBL" id="KI669464">
    <property type="protein sequence ID" value="OCF56701.1"/>
    <property type="molecule type" value="Genomic_DNA"/>
</dbReference>
<dbReference type="STRING" id="1331196.A0A1B9IMP5"/>
<dbReference type="OrthoDB" id="2561803at2759"/>
<evidence type="ECO:0000313" key="1">
    <source>
        <dbReference type="EMBL" id="OCF56701.1"/>
    </source>
</evidence>
<evidence type="ECO:0008006" key="3">
    <source>
        <dbReference type="Google" id="ProtNLM"/>
    </source>
</evidence>
<organism evidence="1 2">
    <name type="scientific">Kwoniella mangroviensis CBS 10435</name>
    <dbReference type="NCBI Taxonomy" id="1331196"/>
    <lineage>
        <taxon>Eukaryota</taxon>
        <taxon>Fungi</taxon>
        <taxon>Dikarya</taxon>
        <taxon>Basidiomycota</taxon>
        <taxon>Agaricomycotina</taxon>
        <taxon>Tremellomycetes</taxon>
        <taxon>Tremellales</taxon>
        <taxon>Cryptococcaceae</taxon>
        <taxon>Kwoniella</taxon>
    </lineage>
</organism>
<reference evidence="2" key="2">
    <citation type="submission" date="2013-12" db="EMBL/GenBank/DDBJ databases">
        <title>Evolution of pathogenesis and genome organization in the Tremellales.</title>
        <authorList>
            <person name="Cuomo C."/>
            <person name="Litvintseva A."/>
            <person name="Heitman J."/>
            <person name="Chen Y."/>
            <person name="Sun S."/>
            <person name="Springer D."/>
            <person name="Dromer F."/>
            <person name="Young S."/>
            <person name="Zeng Q."/>
            <person name="Chapman S."/>
            <person name="Gujja S."/>
            <person name="Saif S."/>
            <person name="Birren B."/>
        </authorList>
    </citation>
    <scope>NUCLEOTIDE SEQUENCE [LARGE SCALE GENOMIC DNA]</scope>
    <source>
        <strain evidence="2">CBS 10435</strain>
    </source>
</reference>
<proteinExistence type="predicted"/>
<name>A0A1B9IMP5_9TREE</name>
<protein>
    <recommendedName>
        <fullName evidence="3">Aminoglycoside phosphotransferase domain-containing protein</fullName>
    </recommendedName>
</protein>
<evidence type="ECO:0000313" key="2">
    <source>
        <dbReference type="Proteomes" id="UP000092583"/>
    </source>
</evidence>
<dbReference type="AlphaFoldDB" id="A0A1B9IMP5"/>
<reference evidence="1 2" key="1">
    <citation type="submission" date="2013-07" db="EMBL/GenBank/DDBJ databases">
        <title>The Genome Sequence of Kwoniella mangroviensis CBS10435.</title>
        <authorList>
            <consortium name="The Broad Institute Genome Sequencing Platform"/>
            <person name="Cuomo C."/>
            <person name="Litvintseva A."/>
            <person name="Chen Y."/>
            <person name="Heitman J."/>
            <person name="Sun S."/>
            <person name="Springer D."/>
            <person name="Dromer F."/>
            <person name="Young S.K."/>
            <person name="Zeng Q."/>
            <person name="Gargeya S."/>
            <person name="Fitzgerald M."/>
            <person name="Abouelleil A."/>
            <person name="Alvarado L."/>
            <person name="Berlin A.M."/>
            <person name="Chapman S.B."/>
            <person name="Dewar J."/>
            <person name="Goldberg J."/>
            <person name="Griggs A."/>
            <person name="Gujja S."/>
            <person name="Hansen M."/>
            <person name="Howarth C."/>
            <person name="Imamovic A."/>
            <person name="Larimer J."/>
            <person name="McCowan C."/>
            <person name="Murphy C."/>
            <person name="Pearson M."/>
            <person name="Priest M."/>
            <person name="Roberts A."/>
            <person name="Saif S."/>
            <person name="Shea T."/>
            <person name="Sykes S."/>
            <person name="Wortman J."/>
            <person name="Nusbaum C."/>
            <person name="Birren B."/>
        </authorList>
    </citation>
    <scope>NUCLEOTIDE SEQUENCE [LARGE SCALE GENOMIC DNA]</scope>
    <source>
        <strain evidence="1 2">CBS 10435</strain>
    </source>
</reference>
<dbReference type="InterPro" id="IPR011009">
    <property type="entry name" value="Kinase-like_dom_sf"/>
</dbReference>
<sequence>MLNTLKKSGILVPEGFIPVRTCSDDQGQDIPFDYFFYKFLSGSTWRIPKHPLKSLSLPEDKFLQLIEGYGQIQIKLSELQLPVDQISCLRSGSQPGNIEVGPIIARGCFQTPQPPYLLGPFSSMKDRYLAHIKAALDYILLGAICQSDPIDAYLWHLELEELVNHSAVLAQPLQEVFVNHDDEKGDHLMWNEEGKILGVLDWEWAYVTSKGEAFSSPYIFYESWKYIKGDNTVTKEENMLIDYYE</sequence>
<dbReference type="Proteomes" id="UP000092583">
    <property type="component" value="Unassembled WGS sequence"/>
</dbReference>
<accession>A0A1B9IMP5</accession>
<keyword evidence="2" id="KW-1185">Reference proteome</keyword>
<dbReference type="SUPFAM" id="SSF56112">
    <property type="entry name" value="Protein kinase-like (PK-like)"/>
    <property type="match status" value="1"/>
</dbReference>
<gene>
    <name evidence="1" type="ORF">L486_05555</name>
</gene>